<evidence type="ECO:0000256" key="2">
    <source>
        <dbReference type="ARBA" id="ARBA00012107"/>
    </source>
</evidence>
<sequence>MGTSEETENPHPHAANSVAVASAPKTRCRPERPGAEDHGTASPGLLEDLRSPRRPTKRGPAPEAPPFPNRQRPQYPDESESSGTQTKPASTLVNYALRGRLLVPLPRCCCRLYFRPVSSSQDCQPCSNSEQKCELDLFRSFPTMSSKKMVNSVEGCAGDALAGFVACNPDLQLLQGYRVALRSDLDSLKGRVALLSGGGSGHEPAHAGFIGKGMLTGVIAGAVFASPAVGSILAAIRAVAQAGTAGTLLIVKNYTGDRLNFGLAMEQAKAEGISVEMVVIEDDSAFTVLKKAGRRGLCGTILIHKVAGALAEEGMGLEEITKKVSVIAKAIGTLGVSLSPCSVPGTKPTFELAADEMELGLGIHGEAGVRRIKLVPVDQIVTLMLDHMTDTSNISHVPVKSGSSVVLMVNNLGGLSFLELGIIADAAIRLLEGRGVKVARALVGTFMSALEMRGVSLTLMLVDEPLLKLIDAETNAKAWPHMSKVSVTGRNRIRAAPTEPAEAPEATAAGGVASKQMTLVLDRISTTLIGLEEHLNALDRAAGDGDCGSTHSRAAKAIQGWLKEGPTPASPAQVLSKLSVLLLEKMGGSSGALYGLFLTAAAQPLKANTDLPAWSAAMDAGLKAMQKYGKAAPGDRTMLDSLWAAAQELQAWKSPGASLLPVLTKAVKSAEAAAEATKNMEAGAGRASYISSAQLDQPDPGAVAAAAIFRAILEVLQTKAA</sequence>
<evidence type="ECO:0000256" key="11">
    <source>
        <dbReference type="ARBA" id="ARBA00032426"/>
    </source>
</evidence>
<comment type="cofactor">
    <cofactor evidence="1">
        <name>Co(2+)</name>
        <dbReference type="ChEBI" id="CHEBI:48828"/>
    </cofactor>
</comment>
<evidence type="ECO:0000256" key="16">
    <source>
        <dbReference type="ARBA" id="ARBA00048898"/>
    </source>
</evidence>
<dbReference type="NCBIfam" id="TIGR02361">
    <property type="entry name" value="dak_ATP"/>
    <property type="match status" value="1"/>
</dbReference>
<evidence type="ECO:0000256" key="7">
    <source>
        <dbReference type="ARBA" id="ARBA00022741"/>
    </source>
</evidence>
<gene>
    <name evidence="20" type="primary">Tkfc</name>
</gene>
<dbReference type="InterPro" id="IPR050861">
    <property type="entry name" value="Dihydroxyacetone_Kinase"/>
</dbReference>
<evidence type="ECO:0000256" key="5">
    <source>
        <dbReference type="ARBA" id="ARBA00018932"/>
    </source>
</evidence>
<evidence type="ECO:0000313" key="20">
    <source>
        <dbReference type="Ensembl" id="ENSRNOP00000104230.1"/>
    </source>
</evidence>
<dbReference type="Gene3D" id="3.30.1180.20">
    <property type="entry name" value="Dihydroxyacetone kinase, domain 2"/>
    <property type="match status" value="1"/>
</dbReference>
<keyword evidence="8" id="KW-0418">Kinase</keyword>
<keyword evidence="21" id="KW-1185">Reference proteome</keyword>
<evidence type="ECO:0000256" key="8">
    <source>
        <dbReference type="ARBA" id="ARBA00022777"/>
    </source>
</evidence>
<evidence type="ECO:0000256" key="6">
    <source>
        <dbReference type="ARBA" id="ARBA00022679"/>
    </source>
</evidence>
<reference evidence="20" key="2">
    <citation type="submission" date="2025-08" db="UniProtKB">
        <authorList>
            <consortium name="Ensembl"/>
        </authorList>
    </citation>
    <scope>IDENTIFICATION</scope>
    <source>
        <strain evidence="20">Brown Norway</strain>
    </source>
</reference>
<reference evidence="20" key="3">
    <citation type="submission" date="2025-09" db="UniProtKB">
        <authorList>
            <consortium name="Ensembl"/>
        </authorList>
    </citation>
    <scope>IDENTIFICATION</scope>
    <source>
        <strain evidence="20">Brown Norway</strain>
    </source>
</reference>
<comment type="function">
    <text evidence="12">Catalyzes both the phosphorylation of dihydroxyacetone and of glyceraldehyde, and the splitting of ribonucleoside diphosphate-X compounds among which FAD is the best substrate. Represses IFIH1-mediated cellular antiviral response.</text>
</comment>
<name>A0ABK0LML9_RAT</name>
<dbReference type="InterPro" id="IPR004006">
    <property type="entry name" value="DhaK_dom"/>
</dbReference>
<evidence type="ECO:0000256" key="17">
    <source>
        <dbReference type="SAM" id="MobiDB-lite"/>
    </source>
</evidence>
<evidence type="ECO:0000259" key="19">
    <source>
        <dbReference type="PROSITE" id="PS51481"/>
    </source>
</evidence>
<keyword evidence="10" id="KW-0170">Cobalt</keyword>
<dbReference type="SUPFAM" id="SSF82549">
    <property type="entry name" value="DAK1/DegV-like"/>
    <property type="match status" value="1"/>
</dbReference>
<keyword evidence="22" id="KW-1267">Proteomics identification</keyword>
<evidence type="ECO:0000313" key="21">
    <source>
        <dbReference type="Proteomes" id="UP000002494"/>
    </source>
</evidence>
<dbReference type="PROSITE" id="PS51481">
    <property type="entry name" value="DHAK"/>
    <property type="match status" value="1"/>
</dbReference>
<dbReference type="EC" id="4.6.1.15" evidence="4"/>
<dbReference type="Pfam" id="PF02734">
    <property type="entry name" value="Dak2"/>
    <property type="match status" value="1"/>
</dbReference>
<dbReference type="PANTHER" id="PTHR28629:SF4">
    <property type="entry name" value="TRIOKINASE_FMN CYCLASE"/>
    <property type="match status" value="1"/>
</dbReference>
<dbReference type="RGD" id="1311026">
    <property type="gene designation" value="Tkfc"/>
</dbReference>
<dbReference type="PROSITE" id="PS51480">
    <property type="entry name" value="DHAL"/>
    <property type="match status" value="1"/>
</dbReference>
<feature type="compositionally biased region" description="Basic and acidic residues" evidence="17">
    <location>
        <begin position="28"/>
        <end position="39"/>
    </location>
</feature>
<feature type="domain" description="DhaL" evidence="18">
    <location>
        <begin position="515"/>
        <end position="714"/>
    </location>
</feature>
<evidence type="ECO:0000256" key="3">
    <source>
        <dbReference type="ARBA" id="ARBA00012110"/>
    </source>
</evidence>
<evidence type="ECO:0000256" key="13">
    <source>
        <dbReference type="ARBA" id="ARBA00046681"/>
    </source>
</evidence>
<keyword evidence="7" id="KW-0547">Nucleotide-binding</keyword>
<dbReference type="EC" id="2.7.1.29" evidence="2"/>
<comment type="catalytic activity">
    <reaction evidence="16">
        <text>dihydroxyacetone + ATP = dihydroxyacetone phosphate + ADP + H(+)</text>
        <dbReference type="Rhea" id="RHEA:15773"/>
        <dbReference type="ChEBI" id="CHEBI:15378"/>
        <dbReference type="ChEBI" id="CHEBI:16016"/>
        <dbReference type="ChEBI" id="CHEBI:30616"/>
        <dbReference type="ChEBI" id="CHEBI:57642"/>
        <dbReference type="ChEBI" id="CHEBI:456216"/>
        <dbReference type="EC" id="2.7.1.29"/>
    </reaction>
</comment>
<dbReference type="RefSeq" id="XP_006231119.3">
    <property type="nucleotide sequence ID" value="XM_006231057.4"/>
</dbReference>
<dbReference type="Pfam" id="PF02733">
    <property type="entry name" value="Dak1"/>
    <property type="match status" value="1"/>
</dbReference>
<dbReference type="SUPFAM" id="SSF101473">
    <property type="entry name" value="DhaL-like"/>
    <property type="match status" value="1"/>
</dbReference>
<evidence type="ECO:0000259" key="18">
    <source>
        <dbReference type="PROSITE" id="PS51480"/>
    </source>
</evidence>
<dbReference type="Gene3D" id="1.25.40.340">
    <property type="match status" value="1"/>
</dbReference>
<evidence type="ECO:0000256" key="12">
    <source>
        <dbReference type="ARBA" id="ARBA00045490"/>
    </source>
</evidence>
<dbReference type="SMART" id="SM01120">
    <property type="entry name" value="Dak2"/>
    <property type="match status" value="1"/>
</dbReference>
<proteinExistence type="evidence at protein level"/>
<organism evidence="20 21">
    <name type="scientific">Rattus norvegicus</name>
    <name type="common">Rat</name>
    <dbReference type="NCBI Taxonomy" id="10116"/>
    <lineage>
        <taxon>Eukaryota</taxon>
        <taxon>Metazoa</taxon>
        <taxon>Chordata</taxon>
        <taxon>Craniata</taxon>
        <taxon>Vertebrata</taxon>
        <taxon>Euteleostomi</taxon>
        <taxon>Mammalia</taxon>
        <taxon>Eutheria</taxon>
        <taxon>Euarchontoglires</taxon>
        <taxon>Glires</taxon>
        <taxon>Rodentia</taxon>
        <taxon>Myomorpha</taxon>
        <taxon>Muroidea</taxon>
        <taxon>Muridae</taxon>
        <taxon>Murinae</taxon>
        <taxon>Rattus</taxon>
    </lineage>
</organism>
<dbReference type="InterPro" id="IPR004007">
    <property type="entry name" value="DhaL_dom"/>
</dbReference>
<evidence type="ECO:0000256" key="4">
    <source>
        <dbReference type="ARBA" id="ARBA00012578"/>
    </source>
</evidence>
<dbReference type="InterPro" id="IPR036117">
    <property type="entry name" value="DhaL_dom_sf"/>
</dbReference>
<reference evidence="20" key="1">
    <citation type="submission" date="2024-01" db="EMBL/GenBank/DDBJ databases">
        <title>GRCr8: a new rat reference genome assembly contstructed from accurate long reads and long range scaffolding.</title>
        <authorList>
            <person name="Doris P.A."/>
            <person name="Kalbfleisch T."/>
            <person name="Li K."/>
            <person name="Howe K."/>
            <person name="Wood J."/>
        </authorList>
    </citation>
    <scope>NUCLEOTIDE SEQUENCE [LARGE SCALE GENOMIC DNA]</scope>
    <source>
        <strain evidence="20">Brown Norway</strain>
    </source>
</reference>
<evidence type="ECO:0000256" key="9">
    <source>
        <dbReference type="ARBA" id="ARBA00022840"/>
    </source>
</evidence>
<dbReference type="InterPro" id="IPR012734">
    <property type="entry name" value="DhaK_ATP"/>
</dbReference>
<accession>A0ABK0LML9</accession>
<evidence type="ECO:0000256" key="14">
    <source>
        <dbReference type="ARBA" id="ARBA00047974"/>
    </source>
</evidence>
<keyword evidence="6" id="KW-0808">Transferase</keyword>
<comment type="catalytic activity">
    <reaction evidence="15">
        <text>FAD = riboflavin cyclic-4',5'-phosphate + AMP + H(+)</text>
        <dbReference type="Rhea" id="RHEA:13729"/>
        <dbReference type="ChEBI" id="CHEBI:15378"/>
        <dbReference type="ChEBI" id="CHEBI:57692"/>
        <dbReference type="ChEBI" id="CHEBI:76202"/>
        <dbReference type="ChEBI" id="CHEBI:456215"/>
        <dbReference type="EC" id="4.6.1.15"/>
    </reaction>
</comment>
<evidence type="ECO:0000256" key="15">
    <source>
        <dbReference type="ARBA" id="ARBA00048526"/>
    </source>
</evidence>
<feature type="domain" description="DhaK" evidence="19">
    <location>
        <begin position="152"/>
        <end position="479"/>
    </location>
</feature>
<dbReference type="EC" id="2.7.1.28" evidence="3"/>
<evidence type="ECO:0007829" key="22">
    <source>
        <dbReference type="PeptideAtlas" id="A0ABK0LML9"/>
    </source>
</evidence>
<dbReference type="PANTHER" id="PTHR28629">
    <property type="entry name" value="TRIOKINASE/FMN CYCLASE"/>
    <property type="match status" value="1"/>
</dbReference>
<dbReference type="GeneTree" id="ENSGT00390000015415"/>
<comment type="catalytic activity">
    <reaction evidence="14">
        <text>D-glyceraldehyde + ATP = D-glyceraldehyde 3-phosphate + ADP + H(+)</text>
        <dbReference type="Rhea" id="RHEA:13941"/>
        <dbReference type="ChEBI" id="CHEBI:15378"/>
        <dbReference type="ChEBI" id="CHEBI:17378"/>
        <dbReference type="ChEBI" id="CHEBI:30616"/>
        <dbReference type="ChEBI" id="CHEBI:59776"/>
        <dbReference type="ChEBI" id="CHEBI:456216"/>
        <dbReference type="EC" id="2.7.1.28"/>
    </reaction>
</comment>
<protein>
    <recommendedName>
        <fullName evidence="5">Triokinase/FMN cyclase</fullName>
        <ecNumber evidence="3">2.7.1.28</ecNumber>
        <ecNumber evidence="2">2.7.1.29</ecNumber>
        <ecNumber evidence="4">4.6.1.15</ecNumber>
    </recommendedName>
    <alternativeName>
        <fullName evidence="11">Bifunctional ATP-dependent dihydroxyacetone kinase/FAD-AMP lyase (cyclizing)</fullName>
    </alternativeName>
</protein>
<dbReference type="GeneID" id="361730"/>
<dbReference type="NCBIfam" id="NF011049">
    <property type="entry name" value="PRK14479.1"/>
    <property type="match status" value="1"/>
</dbReference>
<dbReference type="Gene3D" id="3.40.50.10440">
    <property type="entry name" value="Dihydroxyacetone kinase, domain 1"/>
    <property type="match status" value="1"/>
</dbReference>
<comment type="subunit">
    <text evidence="13">Homodimer. Interacts with IFIH1 (via the CARD domains), the interaction is inhibited by viral infection.</text>
</comment>
<dbReference type="Proteomes" id="UP000002494">
    <property type="component" value="Chromosome 1"/>
</dbReference>
<feature type="region of interest" description="Disordered" evidence="17">
    <location>
        <begin position="1"/>
        <end position="89"/>
    </location>
</feature>
<evidence type="ECO:0000256" key="10">
    <source>
        <dbReference type="ARBA" id="ARBA00023285"/>
    </source>
</evidence>
<dbReference type="Ensembl" id="ENSRNOT00000159298.1">
    <property type="protein sequence ID" value="ENSRNOP00000104230.1"/>
    <property type="gene ID" value="ENSRNOG00000020704.7"/>
</dbReference>
<keyword evidence="9" id="KW-0067">ATP-binding</keyword>
<evidence type="ECO:0000256" key="1">
    <source>
        <dbReference type="ARBA" id="ARBA00001941"/>
    </source>
</evidence>